<feature type="domain" description="CarD-like/TRCF RNAP-interacting" evidence="1">
    <location>
        <begin position="1"/>
        <end position="113"/>
    </location>
</feature>
<dbReference type="SUPFAM" id="SSF141259">
    <property type="entry name" value="CarD-like"/>
    <property type="match status" value="1"/>
</dbReference>
<protein>
    <submittedName>
        <fullName evidence="2">Transcriptional regulator, CarD family</fullName>
    </submittedName>
</protein>
<dbReference type="InterPro" id="IPR048792">
    <property type="entry name" value="CarD_C"/>
</dbReference>
<dbReference type="Gene3D" id="1.20.58.1290">
    <property type="entry name" value="CarD-like, C-terminal domain"/>
    <property type="match status" value="1"/>
</dbReference>
<dbReference type="InterPro" id="IPR003711">
    <property type="entry name" value="CarD-like/TRCF_RID"/>
</dbReference>
<dbReference type="PANTHER" id="PTHR38447">
    <property type="entry name" value="TRANSCRIPTION FACTOR YDEB-RELATED"/>
    <property type="match status" value="1"/>
</dbReference>
<organism evidence="2 3">
    <name type="scientific">Clostridium frigidicarnis</name>
    <dbReference type="NCBI Taxonomy" id="84698"/>
    <lineage>
        <taxon>Bacteria</taxon>
        <taxon>Bacillati</taxon>
        <taxon>Bacillota</taxon>
        <taxon>Clostridia</taxon>
        <taxon>Eubacteriales</taxon>
        <taxon>Clostridiaceae</taxon>
        <taxon>Clostridium</taxon>
    </lineage>
</organism>
<gene>
    <name evidence="2" type="ORF">SAMN04488528_101646</name>
</gene>
<sequence length="161" mass="18389">MFKIGDNVVYPMQGIGVIKNIEEKDFTGENKQYFIIQMLHNNMEVMIPADRISNSNLRLISDGDTLDNILLSFKDRVCDLDDLAASRQRYQLNMEKIKSGSLEDCADVLYELTQINKEKTLNSSEKQMLTNAKRFMVTEISAIKEISEDKADDLLNSSLEL</sequence>
<dbReference type="Proteomes" id="UP000198619">
    <property type="component" value="Unassembled WGS sequence"/>
</dbReference>
<dbReference type="Gene3D" id="2.40.10.170">
    <property type="match status" value="1"/>
</dbReference>
<dbReference type="OrthoDB" id="9786074at2"/>
<dbReference type="InterPro" id="IPR042215">
    <property type="entry name" value="CarD-like_C"/>
</dbReference>
<keyword evidence="3" id="KW-1185">Reference proteome</keyword>
<name>A0A1I0Z2X9_9CLOT</name>
<dbReference type="EMBL" id="FOKI01000016">
    <property type="protein sequence ID" value="SFB18623.1"/>
    <property type="molecule type" value="Genomic_DNA"/>
</dbReference>
<evidence type="ECO:0000313" key="2">
    <source>
        <dbReference type="EMBL" id="SFB18623.1"/>
    </source>
</evidence>
<dbReference type="SMART" id="SM01058">
    <property type="entry name" value="CarD_TRCF"/>
    <property type="match status" value="1"/>
</dbReference>
<dbReference type="PANTHER" id="PTHR38447:SF1">
    <property type="entry name" value="RNA POLYMERASE-BINDING TRANSCRIPTION FACTOR CARD"/>
    <property type="match status" value="1"/>
</dbReference>
<proteinExistence type="predicted"/>
<dbReference type="Pfam" id="PF02559">
    <property type="entry name" value="CarD_TRCF_RID"/>
    <property type="match status" value="1"/>
</dbReference>
<dbReference type="RefSeq" id="WP_090041446.1">
    <property type="nucleotide sequence ID" value="NZ_FOKI01000016.1"/>
</dbReference>
<dbReference type="InterPro" id="IPR052531">
    <property type="entry name" value="CarD-like_regulator"/>
</dbReference>
<dbReference type="Pfam" id="PF21095">
    <property type="entry name" value="CarD_C"/>
    <property type="match status" value="1"/>
</dbReference>
<evidence type="ECO:0000313" key="3">
    <source>
        <dbReference type="Proteomes" id="UP000198619"/>
    </source>
</evidence>
<dbReference type="InterPro" id="IPR036101">
    <property type="entry name" value="CarD-like/TRCF_RID_sf"/>
</dbReference>
<accession>A0A1I0Z2X9</accession>
<dbReference type="GO" id="GO:0009303">
    <property type="term" value="P:rRNA transcription"/>
    <property type="evidence" value="ECO:0007669"/>
    <property type="project" value="TreeGrafter"/>
</dbReference>
<dbReference type="STRING" id="84698.SAMN04488528_101646"/>
<dbReference type="AlphaFoldDB" id="A0A1I0Z2X9"/>
<reference evidence="2 3" key="1">
    <citation type="submission" date="2016-10" db="EMBL/GenBank/DDBJ databases">
        <authorList>
            <person name="de Groot N.N."/>
        </authorList>
    </citation>
    <scope>NUCLEOTIDE SEQUENCE [LARGE SCALE GENOMIC DNA]</scope>
    <source>
        <strain evidence="2 3">DSM 12271</strain>
    </source>
</reference>
<evidence type="ECO:0000259" key="1">
    <source>
        <dbReference type="SMART" id="SM01058"/>
    </source>
</evidence>